<keyword evidence="4 16" id="KW-0444">Lipid biosynthesis</keyword>
<dbReference type="UniPathway" id="UPA00063"/>
<comment type="catalytic activity">
    <reaction evidence="16">
        <text>4,4-dimethyl-5alpha-cholesta-8,24-dien-3beta-ol + NADP(+) = 4,4-dimethyl-5alpha-cholesta-8,14,24-trien-3beta-ol + NADPH + H(+)</text>
        <dbReference type="Rhea" id="RHEA:18561"/>
        <dbReference type="ChEBI" id="CHEBI:15378"/>
        <dbReference type="ChEBI" id="CHEBI:17813"/>
        <dbReference type="ChEBI" id="CHEBI:18364"/>
        <dbReference type="ChEBI" id="CHEBI:57783"/>
        <dbReference type="ChEBI" id="CHEBI:58349"/>
        <dbReference type="EC" id="1.3.1.70"/>
    </reaction>
</comment>
<dbReference type="InterPro" id="IPR018083">
    <property type="entry name" value="Sterol_reductase_CS"/>
</dbReference>
<dbReference type="GO" id="GO:0006695">
    <property type="term" value="P:cholesterol biosynthetic process"/>
    <property type="evidence" value="ECO:0007669"/>
    <property type="project" value="UniProtKB-UniRule"/>
</dbReference>
<evidence type="ECO:0000256" key="4">
    <source>
        <dbReference type="ARBA" id="ARBA00022516"/>
    </source>
</evidence>
<dbReference type="STRING" id="75743.A0A401QDM9"/>
<evidence type="ECO:0000256" key="8">
    <source>
        <dbReference type="ARBA" id="ARBA00022955"/>
    </source>
</evidence>
<evidence type="ECO:0000256" key="10">
    <source>
        <dbReference type="ARBA" id="ARBA00023002"/>
    </source>
</evidence>
<keyword evidence="6" id="KW-0812">Transmembrane</keyword>
<keyword evidence="9" id="KW-1133">Transmembrane helix</keyword>
<dbReference type="PROSITE" id="PS01017">
    <property type="entry name" value="STEROL_REDUCT_1"/>
    <property type="match status" value="1"/>
</dbReference>
<dbReference type="AlphaFoldDB" id="A0A401QDM9"/>
<dbReference type="PANTHER" id="PTHR21257:SF52">
    <property type="entry name" value="DELTA(14)-STEROL REDUCTASE TM7SF2"/>
    <property type="match status" value="1"/>
</dbReference>
<dbReference type="Proteomes" id="UP000288216">
    <property type="component" value="Unassembled WGS sequence"/>
</dbReference>
<evidence type="ECO:0000256" key="11">
    <source>
        <dbReference type="ARBA" id="ARBA00023011"/>
    </source>
</evidence>
<comment type="pathway">
    <text evidence="2 16">Steroid biosynthesis; cholesterol biosynthesis.</text>
</comment>
<dbReference type="OrthoDB" id="5326588at2759"/>
<comment type="subcellular location">
    <subcellularLocation>
        <location evidence="16">Endoplasmic reticulum membrane</location>
        <topology evidence="16">Multi-pass membrane protein</topology>
    </subcellularLocation>
    <subcellularLocation>
        <location evidence="1">Membrane</location>
        <topology evidence="1">Multi-pass membrane protein</topology>
    </subcellularLocation>
    <subcellularLocation>
        <location evidence="16">Microsome membrane</location>
        <topology evidence="16">Multi-pass membrane protein</topology>
    </subcellularLocation>
</comment>
<evidence type="ECO:0000313" key="18">
    <source>
        <dbReference type="Proteomes" id="UP000288216"/>
    </source>
</evidence>
<evidence type="ECO:0000256" key="5">
    <source>
        <dbReference type="ARBA" id="ARBA00022548"/>
    </source>
</evidence>
<evidence type="ECO:0000256" key="9">
    <source>
        <dbReference type="ARBA" id="ARBA00022989"/>
    </source>
</evidence>
<comment type="function">
    <text evidence="16">Catalyzes the reduction of the C14-unsaturated bond of lanosterol, as part of the metabolic pathway leading to cholesterol biosynthesis.</text>
</comment>
<evidence type="ECO:0000256" key="7">
    <source>
        <dbReference type="ARBA" id="ARBA00022778"/>
    </source>
</evidence>
<keyword evidence="7 16" id="KW-0152">Cholesterol biosynthesis</keyword>
<evidence type="ECO:0000256" key="1">
    <source>
        <dbReference type="ARBA" id="ARBA00004141"/>
    </source>
</evidence>
<keyword evidence="12 16" id="KW-0443">Lipid metabolism</keyword>
<keyword evidence="15 16" id="KW-0753">Steroid metabolism</keyword>
<gene>
    <name evidence="17" type="ORF">scyTo_0023484</name>
</gene>
<keyword evidence="10 16" id="KW-0560">Oxidoreductase</keyword>
<keyword evidence="13" id="KW-0472">Membrane</keyword>
<dbReference type="EC" id="1.3.1.70" evidence="16"/>
<sequence>MEEVGRWGRLAASPVFLYGRSLGVPESALAPGGNSGNPIYDFFIGHELNPRIGSFDLKYFCELRPGLIGWVSERVNPGECGQAGATCPKTGTPATFSRFINHLPAVISSWSL</sequence>
<keyword evidence="5 16" id="KW-0153">Cholesterol metabolism</keyword>
<evidence type="ECO:0000256" key="2">
    <source>
        <dbReference type="ARBA" id="ARBA00004770"/>
    </source>
</evidence>
<keyword evidence="18" id="KW-1185">Reference proteome</keyword>
<keyword evidence="16" id="KW-0256">Endoplasmic reticulum</keyword>
<dbReference type="InterPro" id="IPR001171">
    <property type="entry name" value="ERG24_DHCR-like"/>
</dbReference>
<keyword evidence="14 16" id="KW-1207">Sterol metabolism</keyword>
<organism evidence="17 18">
    <name type="scientific">Scyliorhinus torazame</name>
    <name type="common">Cloudy catshark</name>
    <name type="synonym">Catulus torazame</name>
    <dbReference type="NCBI Taxonomy" id="75743"/>
    <lineage>
        <taxon>Eukaryota</taxon>
        <taxon>Metazoa</taxon>
        <taxon>Chordata</taxon>
        <taxon>Craniata</taxon>
        <taxon>Vertebrata</taxon>
        <taxon>Chondrichthyes</taxon>
        <taxon>Elasmobranchii</taxon>
        <taxon>Galeomorphii</taxon>
        <taxon>Galeoidea</taxon>
        <taxon>Carcharhiniformes</taxon>
        <taxon>Scyliorhinidae</taxon>
        <taxon>Scyliorhinus</taxon>
    </lineage>
</organism>
<evidence type="ECO:0000256" key="3">
    <source>
        <dbReference type="ARBA" id="ARBA00005402"/>
    </source>
</evidence>
<dbReference type="GO" id="GO:0050613">
    <property type="term" value="F:Delta14-sterol reductase activity"/>
    <property type="evidence" value="ECO:0007669"/>
    <property type="project" value="UniProtKB-UniRule"/>
</dbReference>
<comment type="similarity">
    <text evidence="3 16">Belongs to the ERG4/ERG24 family.</text>
</comment>
<comment type="caution">
    <text evidence="17">The sequence shown here is derived from an EMBL/GenBank/DDBJ whole genome shotgun (WGS) entry which is preliminary data.</text>
</comment>
<keyword evidence="11 16" id="KW-0756">Sterol biosynthesis</keyword>
<evidence type="ECO:0000256" key="16">
    <source>
        <dbReference type="RuleBase" id="RU369120"/>
    </source>
</evidence>
<protein>
    <recommendedName>
        <fullName evidence="16">Delta(14)-sterol reductase TM7SF2</fullName>
        <shortName evidence="16">Delta-14-SR</shortName>
        <ecNumber evidence="16">1.3.1.70</ecNumber>
    </recommendedName>
    <alternativeName>
        <fullName evidence="16">3-beta-hydroxysterol Delta (14)-reductase</fullName>
    </alternativeName>
    <alternativeName>
        <fullName evidence="16">C-14 sterol reductase</fullName>
    </alternativeName>
    <alternativeName>
        <fullName evidence="16">Sterol C14-reductase</fullName>
    </alternativeName>
    <alternativeName>
        <fullName evidence="16">Transmembrane 7 superfamily member 2</fullName>
    </alternativeName>
</protein>
<evidence type="ECO:0000256" key="14">
    <source>
        <dbReference type="ARBA" id="ARBA00023166"/>
    </source>
</evidence>
<dbReference type="GO" id="GO:0005789">
    <property type="term" value="C:endoplasmic reticulum membrane"/>
    <property type="evidence" value="ECO:0007669"/>
    <property type="project" value="UniProtKB-SubCell"/>
</dbReference>
<evidence type="ECO:0000313" key="17">
    <source>
        <dbReference type="EMBL" id="GCB83442.1"/>
    </source>
</evidence>
<evidence type="ECO:0000256" key="13">
    <source>
        <dbReference type="ARBA" id="ARBA00023136"/>
    </source>
</evidence>
<evidence type="ECO:0000256" key="6">
    <source>
        <dbReference type="ARBA" id="ARBA00022692"/>
    </source>
</evidence>
<proteinExistence type="inferred from homology"/>
<dbReference type="Pfam" id="PF01222">
    <property type="entry name" value="ERG4_ERG24"/>
    <property type="match status" value="1"/>
</dbReference>
<name>A0A401QDM9_SCYTO</name>
<dbReference type="GO" id="GO:0005637">
    <property type="term" value="C:nuclear inner membrane"/>
    <property type="evidence" value="ECO:0007669"/>
    <property type="project" value="TreeGrafter"/>
</dbReference>
<evidence type="ECO:0000256" key="15">
    <source>
        <dbReference type="ARBA" id="ARBA00023221"/>
    </source>
</evidence>
<accession>A0A401QDM9</accession>
<keyword evidence="8 16" id="KW-0752">Steroid biosynthesis</keyword>
<evidence type="ECO:0000256" key="12">
    <source>
        <dbReference type="ARBA" id="ARBA00023098"/>
    </source>
</evidence>
<reference evidence="17 18" key="1">
    <citation type="journal article" date="2018" name="Nat. Ecol. Evol.">
        <title>Shark genomes provide insights into elasmobranch evolution and the origin of vertebrates.</title>
        <authorList>
            <person name="Hara Y"/>
            <person name="Yamaguchi K"/>
            <person name="Onimaru K"/>
            <person name="Kadota M"/>
            <person name="Koyanagi M"/>
            <person name="Keeley SD"/>
            <person name="Tatsumi K"/>
            <person name="Tanaka K"/>
            <person name="Motone F"/>
            <person name="Kageyama Y"/>
            <person name="Nozu R"/>
            <person name="Adachi N"/>
            <person name="Nishimura O"/>
            <person name="Nakagawa R"/>
            <person name="Tanegashima C"/>
            <person name="Kiyatake I"/>
            <person name="Matsumoto R"/>
            <person name="Murakumo K"/>
            <person name="Nishida K"/>
            <person name="Terakita A"/>
            <person name="Kuratani S"/>
            <person name="Sato K"/>
            <person name="Hyodo S Kuraku.S."/>
        </authorList>
    </citation>
    <scope>NUCLEOTIDE SEQUENCE [LARGE SCALE GENOMIC DNA]</scope>
</reference>
<dbReference type="PANTHER" id="PTHR21257">
    <property type="entry name" value="DELTA(14)-STEROL REDUCTASE"/>
    <property type="match status" value="1"/>
</dbReference>
<dbReference type="EMBL" id="BFAA01029800">
    <property type="protein sequence ID" value="GCB83442.1"/>
    <property type="molecule type" value="Genomic_DNA"/>
</dbReference>